<dbReference type="AlphaFoldDB" id="A0A644USE1"/>
<evidence type="ECO:0000313" key="2">
    <source>
        <dbReference type="EMBL" id="MPL81712.1"/>
    </source>
</evidence>
<name>A0A644USE1_9ZZZZ</name>
<dbReference type="SUPFAM" id="SSF54593">
    <property type="entry name" value="Glyoxalase/Bleomycin resistance protein/Dihydroxybiphenyl dioxygenase"/>
    <property type="match status" value="1"/>
</dbReference>
<gene>
    <name evidence="2" type="ORF">SDC9_27641</name>
</gene>
<dbReference type="EMBL" id="VSSQ01000153">
    <property type="protein sequence ID" value="MPL81712.1"/>
    <property type="molecule type" value="Genomic_DNA"/>
</dbReference>
<sequence length="159" mass="18023">MKLIILLAGLLFCDTLVHGQSRNDIEMEQRITFITLGVIDINTSIDFYENKFGWKRSAQSSDDLIVFELRGLYLALYPKDALARDAGIDAGRQGFSGFTISYNVKSIKEVDDLIAALKSRGVRVVKEPQKVFWGGYSSYIEDPDGNLWEIAYNPYLKQE</sequence>
<dbReference type="InterPro" id="IPR029068">
    <property type="entry name" value="Glyas_Bleomycin-R_OHBP_Dase"/>
</dbReference>
<dbReference type="PROSITE" id="PS51819">
    <property type="entry name" value="VOC"/>
    <property type="match status" value="1"/>
</dbReference>
<dbReference type="Pfam" id="PF00903">
    <property type="entry name" value="Glyoxalase"/>
    <property type="match status" value="1"/>
</dbReference>
<feature type="domain" description="VOC" evidence="1">
    <location>
        <begin position="30"/>
        <end position="153"/>
    </location>
</feature>
<dbReference type="PANTHER" id="PTHR36503">
    <property type="entry name" value="BLR2520 PROTEIN"/>
    <property type="match status" value="1"/>
</dbReference>
<dbReference type="CDD" id="cd07251">
    <property type="entry name" value="VOC_like"/>
    <property type="match status" value="1"/>
</dbReference>
<dbReference type="InterPro" id="IPR037523">
    <property type="entry name" value="VOC_core"/>
</dbReference>
<comment type="caution">
    <text evidence="2">The sequence shown here is derived from an EMBL/GenBank/DDBJ whole genome shotgun (WGS) entry which is preliminary data.</text>
</comment>
<dbReference type="PANTHER" id="PTHR36503:SF1">
    <property type="entry name" value="BLR2520 PROTEIN"/>
    <property type="match status" value="1"/>
</dbReference>
<protein>
    <recommendedName>
        <fullName evidence="1">VOC domain-containing protein</fullName>
    </recommendedName>
</protein>
<dbReference type="Gene3D" id="3.10.180.10">
    <property type="entry name" value="2,3-Dihydroxybiphenyl 1,2-Dioxygenase, domain 1"/>
    <property type="match status" value="1"/>
</dbReference>
<proteinExistence type="predicted"/>
<reference evidence="2" key="1">
    <citation type="submission" date="2019-08" db="EMBL/GenBank/DDBJ databases">
        <authorList>
            <person name="Kucharzyk K."/>
            <person name="Murdoch R.W."/>
            <person name="Higgins S."/>
            <person name="Loffler F."/>
        </authorList>
    </citation>
    <scope>NUCLEOTIDE SEQUENCE</scope>
</reference>
<dbReference type="InterPro" id="IPR004360">
    <property type="entry name" value="Glyas_Fos-R_dOase_dom"/>
</dbReference>
<organism evidence="2">
    <name type="scientific">bioreactor metagenome</name>
    <dbReference type="NCBI Taxonomy" id="1076179"/>
    <lineage>
        <taxon>unclassified sequences</taxon>
        <taxon>metagenomes</taxon>
        <taxon>ecological metagenomes</taxon>
    </lineage>
</organism>
<evidence type="ECO:0000259" key="1">
    <source>
        <dbReference type="PROSITE" id="PS51819"/>
    </source>
</evidence>
<accession>A0A644USE1</accession>